<keyword evidence="2" id="KW-0479">Metal-binding</keyword>
<dbReference type="SUPFAM" id="SSF51197">
    <property type="entry name" value="Clavaminate synthase-like"/>
    <property type="match status" value="1"/>
</dbReference>
<comment type="similarity">
    <text evidence="1">Belongs to the TfdA dioxygenase family.</text>
</comment>
<dbReference type="InterPro" id="IPR051323">
    <property type="entry name" value="AtsK-like"/>
</dbReference>
<dbReference type="KEGG" id="hse:Hsero_4657"/>
<keyword evidence="5" id="KW-0408">Iron</keyword>
<dbReference type="InterPro" id="IPR003819">
    <property type="entry name" value="TauD/TfdA-like"/>
</dbReference>
<accession>D8IY01</accession>
<dbReference type="GO" id="GO:0046872">
    <property type="term" value="F:metal ion binding"/>
    <property type="evidence" value="ECO:0007669"/>
    <property type="project" value="UniProtKB-KW"/>
</dbReference>
<dbReference type="eggNOG" id="COG2175">
    <property type="taxonomic scope" value="Bacteria"/>
</dbReference>
<keyword evidence="3 7" id="KW-0223">Dioxygenase</keyword>
<dbReference type="GO" id="GO:0000908">
    <property type="term" value="F:taurine dioxygenase activity"/>
    <property type="evidence" value="ECO:0007669"/>
    <property type="project" value="UniProtKB-EC"/>
</dbReference>
<evidence type="ECO:0000256" key="1">
    <source>
        <dbReference type="ARBA" id="ARBA00005896"/>
    </source>
</evidence>
<dbReference type="PANTHER" id="PTHR30468">
    <property type="entry name" value="ALPHA-KETOGLUTARATE-DEPENDENT SULFONATE DIOXYGENASE"/>
    <property type="match status" value="1"/>
</dbReference>
<dbReference type="Proteomes" id="UP000000329">
    <property type="component" value="Chromosome"/>
</dbReference>
<organism evidence="7 8">
    <name type="scientific">Herbaspirillum seropedicae (strain SmR1)</name>
    <dbReference type="NCBI Taxonomy" id="757424"/>
    <lineage>
        <taxon>Bacteria</taxon>
        <taxon>Pseudomonadati</taxon>
        <taxon>Pseudomonadota</taxon>
        <taxon>Betaproteobacteria</taxon>
        <taxon>Burkholderiales</taxon>
        <taxon>Oxalobacteraceae</taxon>
        <taxon>Herbaspirillum</taxon>
    </lineage>
</organism>
<sequence length="324" mass="36706">MRSCSLSVCRWGECNGGFRHPHQDTGAPMSAATLERPQDIHQEFEIHRFDAPLGAEIVGLDLNKPVSASELARIRKALVEHGVVVFRDQRITPQQHVDFSRRFGPLQVHVLNRFHLAGHPEILIVSNVVENGKPIGLVDAGADWHSDLSYMPKPSLGALLHSQELPAERGDTLYANTAAAWDSLPAALKTLLEGKRAVHSYVYRYERLRKLSPWRAPLTQQQIDEVPPVEHPVVITHPESGRKILFVSEGFTSHIIGIPRDESDALLKELHTHITRPENVYTHRWQAHDLVFWDNRSTQHYAAITPQHLRRTLYRTTVEGDVPR</sequence>
<evidence type="ECO:0000259" key="6">
    <source>
        <dbReference type="Pfam" id="PF02668"/>
    </source>
</evidence>
<keyword evidence="4 7" id="KW-0560">Oxidoreductase</keyword>
<dbReference type="PANTHER" id="PTHR30468:SF1">
    <property type="entry name" value="ALPHA-KETOGLUTARATE-DEPENDENT SULFONATE DIOXYGENASE"/>
    <property type="match status" value="1"/>
</dbReference>
<dbReference type="GO" id="GO:0006790">
    <property type="term" value="P:sulfur compound metabolic process"/>
    <property type="evidence" value="ECO:0007669"/>
    <property type="project" value="TreeGrafter"/>
</dbReference>
<dbReference type="STRING" id="757424.Hsero_4657"/>
<reference evidence="7 8" key="1">
    <citation type="submission" date="2010-04" db="EMBL/GenBank/DDBJ databases">
        <title>The genome of Herbaspirillum seropedicae SmR1, an endophytic, nitrogen-fixing, plant-growth promoting beta-Proteobacteria.</title>
        <authorList>
            <person name="Pedrosa F.O."/>
            <person name="Monteiro R.A."/>
            <person name="Wassem R."/>
            <person name="Cruz L.M."/>
            <person name="Ayub R.A."/>
            <person name="Colauto N.B."/>
            <person name="Fernandez M.A."/>
            <person name="Fungaro M.H.P."/>
            <person name="Grisard E.C."/>
            <person name="Hungria M."/>
            <person name="Madeira H.M.F."/>
            <person name="Nodari R.O."/>
            <person name="Osaku C.A."/>
            <person name="Petzl-Erler M.L."/>
            <person name="Terenzi H."/>
            <person name="Vieira L.G.E."/>
            <person name="Almeida M.I.M."/>
            <person name="Alves L.R."/>
            <person name="Arantes O.M.N."/>
            <person name="Balsanelli E."/>
            <person name="Barcellos F.G."/>
            <person name="Baura V.A."/>
            <person name="Binde D.R."/>
            <person name="Campo R.J."/>
            <person name="Chubatsu L.S."/>
            <person name="Chueire L.M.O."/>
            <person name="Ciferri R.R."/>
            <person name="Correa L.C."/>
            <person name="da Conceicao Silva J.L."/>
            <person name="Dabul A.N.G."/>
            <person name="Dambros B.P."/>
            <person name="Faoro H."/>
            <person name="Favetti A."/>
            <person name="Friedermann G."/>
            <person name="Furlaneto M.C."/>
            <person name="Gasques L.S."/>
            <person name="Gimenes C.C.T."/>
            <person name="Gioppo N.M.R."/>
            <person name="Glienke-Blanco C."/>
            <person name="Godoy L.P."/>
            <person name="Guerra M.P."/>
            <person name="Karp S."/>
            <person name="Kava-Cordeiro V."/>
            <person name="Margarido V.P."/>
            <person name="Mathioni S.M."/>
            <person name="Menck-Soares M.A."/>
            <person name="Murace N.K."/>
            <person name="Nicolas M.F."/>
            <person name="Oliveira C.E.C."/>
            <person name="Pagnan N.A.B."/>
            <person name="Pamphile J.A."/>
            <person name="Patussi E.V."/>
            <person name="Pereira L.F.P."/>
            <person name="Pereira-Ferrari L."/>
            <person name="Pinto F.G.S."/>
            <person name="Precoma C."/>
            <person name="Prioli A.J."/>
            <person name="Prioli S.M.A.P."/>
            <person name="Raittz R.T."/>
            <person name="Ramos H.J.O."/>
            <person name="Ribeiro E.M.S.F."/>
            <person name="Rigo L.U."/>
            <person name="Rocha C.L.M.S.C."/>
            <person name="Rocha S.N."/>
            <person name="Santos K."/>
            <person name="Satori D."/>
            <person name="Silva A.G."/>
            <person name="Simao R.C.G."/>
            <person name="Soares M.A.M."/>
            <person name="Souza E.M."/>
            <person name="Steffens M.B.R."/>
            <person name="Steindel M."/>
            <person name="Tadra-Sfeir M.Z."/>
            <person name="Takahashi E.K."/>
            <person name="Torres R.A."/>
            <person name="Valle J.S."/>
            <person name="Vernal J.I."/>
            <person name="Vilas-Boas L.A."/>
            <person name="Watanabe M.A.E."/>
            <person name="Weiss V.A."/>
            <person name="Yates M.A."/>
            <person name="Souza E.M."/>
        </authorList>
    </citation>
    <scope>NUCLEOTIDE SEQUENCE [LARGE SCALE GENOMIC DNA]</scope>
    <source>
        <strain evidence="7 8">SmR1</strain>
    </source>
</reference>
<evidence type="ECO:0000313" key="7">
    <source>
        <dbReference type="EMBL" id="ADJ66123.1"/>
    </source>
</evidence>
<dbReference type="Pfam" id="PF02668">
    <property type="entry name" value="TauD"/>
    <property type="match status" value="1"/>
</dbReference>
<evidence type="ECO:0000256" key="2">
    <source>
        <dbReference type="ARBA" id="ARBA00022723"/>
    </source>
</evidence>
<proteinExistence type="inferred from homology"/>
<dbReference type="AlphaFoldDB" id="D8IY01"/>
<evidence type="ECO:0000256" key="4">
    <source>
        <dbReference type="ARBA" id="ARBA00023002"/>
    </source>
</evidence>
<gene>
    <name evidence="7" type="primary">tauD</name>
    <name evidence="7" type="ordered locus">Hsero_4657</name>
</gene>
<dbReference type="EC" id="1.14.11.17" evidence="7"/>
<evidence type="ECO:0000313" key="8">
    <source>
        <dbReference type="Proteomes" id="UP000000329"/>
    </source>
</evidence>
<dbReference type="GO" id="GO:0005737">
    <property type="term" value="C:cytoplasm"/>
    <property type="evidence" value="ECO:0007669"/>
    <property type="project" value="TreeGrafter"/>
</dbReference>
<feature type="domain" description="TauD/TfdA-like" evidence="6">
    <location>
        <begin position="52"/>
        <end position="317"/>
    </location>
</feature>
<evidence type="ECO:0000256" key="3">
    <source>
        <dbReference type="ARBA" id="ARBA00022964"/>
    </source>
</evidence>
<dbReference type="InterPro" id="IPR042098">
    <property type="entry name" value="TauD-like_sf"/>
</dbReference>
<dbReference type="Gene3D" id="3.60.130.10">
    <property type="entry name" value="Clavaminate synthase-like"/>
    <property type="match status" value="1"/>
</dbReference>
<keyword evidence="8" id="KW-1185">Reference proteome</keyword>
<evidence type="ECO:0000256" key="5">
    <source>
        <dbReference type="ARBA" id="ARBA00023004"/>
    </source>
</evidence>
<name>D8IY01_HERSS</name>
<dbReference type="HOGENOM" id="CLU_036005_2_1_4"/>
<dbReference type="EMBL" id="CP002039">
    <property type="protein sequence ID" value="ADJ66123.1"/>
    <property type="molecule type" value="Genomic_DNA"/>
</dbReference>
<protein>
    <submittedName>
        <fullName evidence="7">Alpha-ketoglutarate-dependent taurine dioxygenase oxidoreductase protein</fullName>
        <ecNumber evidence="7">1.14.11.17</ecNumber>
    </submittedName>
</protein>